<dbReference type="SUPFAM" id="SSF56281">
    <property type="entry name" value="Metallo-hydrolase/oxidoreductase"/>
    <property type="match status" value="1"/>
</dbReference>
<feature type="chain" id="PRO_5045560644" evidence="1">
    <location>
        <begin position="25"/>
        <end position="381"/>
    </location>
</feature>
<keyword evidence="1" id="KW-0732">Signal</keyword>
<dbReference type="Gene3D" id="3.60.15.10">
    <property type="entry name" value="Ribonuclease Z/Hydroxyacylglutathione hydrolase-like"/>
    <property type="match status" value="1"/>
</dbReference>
<comment type="caution">
    <text evidence="3">The sequence shown here is derived from an EMBL/GenBank/DDBJ whole genome shotgun (WGS) entry which is preliminary data.</text>
</comment>
<dbReference type="InterPro" id="IPR001279">
    <property type="entry name" value="Metallo-B-lactamas"/>
</dbReference>
<evidence type="ECO:0000256" key="1">
    <source>
        <dbReference type="SAM" id="SignalP"/>
    </source>
</evidence>
<organism evidence="3 4">
    <name type="scientific">Sphingomonas citri</name>
    <dbReference type="NCBI Taxonomy" id="2862499"/>
    <lineage>
        <taxon>Bacteria</taxon>
        <taxon>Pseudomonadati</taxon>
        <taxon>Pseudomonadota</taxon>
        <taxon>Alphaproteobacteria</taxon>
        <taxon>Sphingomonadales</taxon>
        <taxon>Sphingomonadaceae</taxon>
        <taxon>Sphingomonas</taxon>
    </lineage>
</organism>
<dbReference type="Pfam" id="PF12706">
    <property type="entry name" value="Lactamase_B_2"/>
    <property type="match status" value="1"/>
</dbReference>
<keyword evidence="4" id="KW-1185">Reference proteome</keyword>
<accession>A0ABS7BT24</accession>
<sequence>MMIRPTSLLLAGMLAMLLVGCASTKGKAPAPLYAGPPSPHFDGREFFNPEDKTALANPGGGRMQDGEILSLIKHRGKWPRSVPINRSVPAPRVDGDQLRVTWIGHATTLVQTQGLNILIDPVWAHFNSPIQVRVRPRPRGPGVRLEDLPKIDLVLISHTHIDHLDMQALRYIYDRDKTQIIGGLGIDNLLRRNGMKAIGGEWGQTIPIKTGVDVVVNRAHHWSGRWINDHNLVLWAGYTIVLPGGNIYYAGDTGPGDWAWVADALRARPIRLAILPIGPTHVHSRQPESHITAPQAEALWEKLGMPFALGVHWGTIEMTDQEINGSPDMVHLLIKKHGRPQDRFRTIEAGDSWDVGSTIQEPRPADETCCELDVDNSPLSR</sequence>
<evidence type="ECO:0000259" key="2">
    <source>
        <dbReference type="Pfam" id="PF12706"/>
    </source>
</evidence>
<evidence type="ECO:0000313" key="3">
    <source>
        <dbReference type="EMBL" id="MBW6532632.1"/>
    </source>
</evidence>
<feature type="domain" description="Metallo-beta-lactamase" evidence="2">
    <location>
        <begin position="116"/>
        <end position="313"/>
    </location>
</feature>
<dbReference type="RefSeq" id="WP_219750229.1">
    <property type="nucleotide sequence ID" value="NZ_JAHXZN010000009.1"/>
</dbReference>
<reference evidence="3 4" key="1">
    <citation type="submission" date="2021-07" db="EMBL/GenBank/DDBJ databases">
        <title>Sphingomonas sp.</title>
        <authorList>
            <person name="Feng G."/>
            <person name="Li J."/>
            <person name="Pan M."/>
        </authorList>
    </citation>
    <scope>NUCLEOTIDE SEQUENCE [LARGE SCALE GENOMIC DNA]</scope>
    <source>
        <strain evidence="3 4">RRHST34</strain>
    </source>
</reference>
<dbReference type="PANTHER" id="PTHR15032:SF4">
    <property type="entry name" value="N-ACYL-PHOSPHATIDYLETHANOLAMINE-HYDROLYZING PHOSPHOLIPASE D"/>
    <property type="match status" value="1"/>
</dbReference>
<dbReference type="InterPro" id="IPR036866">
    <property type="entry name" value="RibonucZ/Hydroxyglut_hydro"/>
</dbReference>
<dbReference type="Proteomes" id="UP000759103">
    <property type="component" value="Unassembled WGS sequence"/>
</dbReference>
<dbReference type="PROSITE" id="PS51257">
    <property type="entry name" value="PROKAR_LIPOPROTEIN"/>
    <property type="match status" value="1"/>
</dbReference>
<proteinExistence type="predicted"/>
<dbReference type="PANTHER" id="PTHR15032">
    <property type="entry name" value="N-ACYL-PHOSPHATIDYLETHANOLAMINE-HYDROLYZING PHOSPHOLIPASE D"/>
    <property type="match status" value="1"/>
</dbReference>
<dbReference type="EMBL" id="JAHXZN010000009">
    <property type="protein sequence ID" value="MBW6532632.1"/>
    <property type="molecule type" value="Genomic_DNA"/>
</dbReference>
<evidence type="ECO:0000313" key="4">
    <source>
        <dbReference type="Proteomes" id="UP000759103"/>
    </source>
</evidence>
<feature type="signal peptide" evidence="1">
    <location>
        <begin position="1"/>
        <end position="24"/>
    </location>
</feature>
<protein>
    <submittedName>
        <fullName evidence="3">MBL fold metallo-hydrolase</fullName>
    </submittedName>
</protein>
<name>A0ABS7BT24_9SPHN</name>
<gene>
    <name evidence="3" type="ORF">KZ820_17965</name>
</gene>